<evidence type="ECO:0000256" key="1">
    <source>
        <dbReference type="ARBA" id="ARBA00004305"/>
    </source>
</evidence>
<dbReference type="GO" id="GO:0005759">
    <property type="term" value="C:mitochondrial matrix"/>
    <property type="evidence" value="ECO:0007669"/>
    <property type="project" value="UniProtKB-SubCell"/>
</dbReference>
<keyword evidence="10" id="KW-0030">Aminoacyl-tRNA synthetase</keyword>
<dbReference type="GO" id="GO:0005524">
    <property type="term" value="F:ATP binding"/>
    <property type="evidence" value="ECO:0007669"/>
    <property type="project" value="UniProtKB-KW"/>
</dbReference>
<dbReference type="AlphaFoldDB" id="A0A1D8NBR2"/>
<comment type="subcellular location">
    <subcellularLocation>
        <location evidence="1">Mitochondrion matrix</location>
    </subcellularLocation>
</comment>
<evidence type="ECO:0000256" key="11">
    <source>
        <dbReference type="ARBA" id="ARBA00031194"/>
    </source>
</evidence>
<keyword evidence="9" id="KW-0496">Mitochondrion</keyword>
<keyword evidence="4" id="KW-0436">Ligase</keyword>
<reference evidence="17 19" key="1">
    <citation type="journal article" date="2016" name="PLoS ONE">
        <title>Sequence Assembly of Yarrowia lipolytica Strain W29/CLIB89 Shows Transposable Element Diversity.</title>
        <authorList>
            <person name="Magnan C."/>
            <person name="Yu J."/>
            <person name="Chang I."/>
            <person name="Jahn E."/>
            <person name="Kanomata Y."/>
            <person name="Wu J."/>
            <person name="Zeller M."/>
            <person name="Oakes M."/>
            <person name="Baldi P."/>
            <person name="Sandmeyer S."/>
        </authorList>
    </citation>
    <scope>NUCLEOTIDE SEQUENCE [LARGE SCALE GENOMIC DNA]</scope>
    <source>
        <strain evidence="17">CLIB89</strain>
        <strain evidence="19">CLIB89(W29)</strain>
    </source>
</reference>
<dbReference type="KEGG" id="yli:2909983"/>
<evidence type="ECO:0000256" key="12">
    <source>
        <dbReference type="ARBA" id="ARBA00049255"/>
    </source>
</evidence>
<dbReference type="FunFam" id="3.30.930.10:FF:000053">
    <property type="entry name" value="Phenylalanyl-tRNA synthetase mitochondrial"/>
    <property type="match status" value="1"/>
</dbReference>
<dbReference type="CDD" id="cd00496">
    <property type="entry name" value="PheRS_alpha_core"/>
    <property type="match status" value="1"/>
</dbReference>
<evidence type="ECO:0000256" key="5">
    <source>
        <dbReference type="ARBA" id="ARBA00022741"/>
    </source>
</evidence>
<keyword evidence="6" id="KW-0067">ATP-binding</keyword>
<dbReference type="Pfam" id="PF01409">
    <property type="entry name" value="tRNA-synt_2d"/>
    <property type="match status" value="2"/>
</dbReference>
<evidence type="ECO:0000256" key="8">
    <source>
        <dbReference type="ARBA" id="ARBA00022946"/>
    </source>
</evidence>
<dbReference type="EC" id="6.1.1.20" evidence="3"/>
<dbReference type="GeneID" id="2909983"/>
<keyword evidence="7" id="KW-0648">Protein biosynthesis</keyword>
<dbReference type="SUPFAM" id="SSF54991">
    <property type="entry name" value="Anticodon-binding domain of PheRS"/>
    <property type="match status" value="1"/>
</dbReference>
<evidence type="ECO:0000256" key="4">
    <source>
        <dbReference type="ARBA" id="ARBA00022598"/>
    </source>
</evidence>
<evidence type="ECO:0000313" key="20">
    <source>
        <dbReference type="Proteomes" id="UP000256601"/>
    </source>
</evidence>
<evidence type="ECO:0000313" key="18">
    <source>
        <dbReference type="EMBL" id="RDW25856.1"/>
    </source>
</evidence>
<evidence type="ECO:0000259" key="16">
    <source>
        <dbReference type="PROSITE" id="PS51447"/>
    </source>
</evidence>
<dbReference type="EMBL" id="KZ858992">
    <property type="protein sequence ID" value="RDW25856.1"/>
    <property type="molecule type" value="Genomic_DNA"/>
</dbReference>
<evidence type="ECO:0000256" key="14">
    <source>
        <dbReference type="ARBA" id="ARBA00073229"/>
    </source>
</evidence>
<dbReference type="InterPro" id="IPR006195">
    <property type="entry name" value="aa-tRNA-synth_II"/>
</dbReference>
<dbReference type="GO" id="GO:0004826">
    <property type="term" value="F:phenylalanine-tRNA ligase activity"/>
    <property type="evidence" value="ECO:0007669"/>
    <property type="project" value="UniProtKB-EC"/>
</dbReference>
<dbReference type="Gene3D" id="3.30.70.380">
    <property type="entry name" value="Ferrodoxin-fold anticodon-binding domain"/>
    <property type="match status" value="1"/>
</dbReference>
<dbReference type="EMBL" id="CP017555">
    <property type="protein sequence ID" value="AOW03055.1"/>
    <property type="molecule type" value="Genomic_DNA"/>
</dbReference>
<gene>
    <name evidence="18" type="ORF">B0I71DRAFT_131907</name>
    <name evidence="17" type="ORF">YALI1_C25782g</name>
</gene>
<dbReference type="PROSITE" id="PS51447">
    <property type="entry name" value="FDX_ACB"/>
    <property type="match status" value="1"/>
</dbReference>
<dbReference type="VEuPathDB" id="FungiDB:YALI1_C25782g"/>
<sequence>MSRRLLTSFRGAIRHQSTLVDGKKHAVDEWTNITPTISSLIGRNLHLQDSHPVGIIRSIIEKRFEGMGYTAYNNFHPVVSKHENFDQLGFPEDHPGRAKTDTYYINHDTLLRTHTSAHEVHCFQHTKTPGFFVTADVYRRDTIDRTHYPAFHQMEGARTWKREDYPSEEALIEKLRADVAAIPATNLIVEDVDQVSHPENPKSPYMSDTETELVAAHLKKSIELLVGDIFERAKVAAKVAGSTDPDLEKPLKVRWVETTFPWTTPSWEIEVWWKGDWLECCGCGLVRDHVYSASGLDKHTHFGWAFGLGLERLAMILFGIPDIRLFWSLDQRFLSQFKPNEITAFKSWSKYPGTDRDVAFWLPEGAALDSIHENDIMELIRATAGDLVENVALTDTFTNPKTGLTSQCYRINFQSMERNLENQEINQMLDAFKEMLVDRYGVKLR</sequence>
<dbReference type="InterPro" id="IPR036690">
    <property type="entry name" value="Fdx_antiC-bd_sf"/>
</dbReference>
<dbReference type="PROSITE" id="PS50862">
    <property type="entry name" value="AA_TRNA_LIGASE_II"/>
    <property type="match status" value="1"/>
</dbReference>
<comment type="function">
    <text evidence="13">Is responsible for the charging of tRNA(Phe) with phenylalanine in mitochondrial translation.</text>
</comment>
<dbReference type="GO" id="GO:0000049">
    <property type="term" value="F:tRNA binding"/>
    <property type="evidence" value="ECO:0007669"/>
    <property type="project" value="InterPro"/>
</dbReference>
<keyword evidence="5" id="KW-0547">Nucleotide-binding</keyword>
<evidence type="ECO:0000256" key="13">
    <source>
        <dbReference type="ARBA" id="ARBA00057761"/>
    </source>
</evidence>
<evidence type="ECO:0000256" key="7">
    <source>
        <dbReference type="ARBA" id="ARBA00022917"/>
    </source>
</evidence>
<dbReference type="OMA" id="PISHYPQ"/>
<dbReference type="Proteomes" id="UP000182444">
    <property type="component" value="Chromosome 1C"/>
</dbReference>
<feature type="domain" description="Aminoacyl-transfer RNA synthetases class-II family profile" evidence="15">
    <location>
        <begin position="135"/>
        <end position="339"/>
    </location>
</feature>
<dbReference type="eggNOG" id="KOG2783">
    <property type="taxonomic scope" value="Eukaryota"/>
</dbReference>
<feature type="domain" description="FDX-ACB" evidence="16">
    <location>
        <begin position="349"/>
        <end position="445"/>
    </location>
</feature>
<protein>
    <recommendedName>
        <fullName evidence="14">Phenylalanine--tRNA ligase, mitochondrial</fullName>
        <ecNumber evidence="3">6.1.1.20</ecNumber>
    </recommendedName>
    <alternativeName>
        <fullName evidence="11">Phenylalanyl-tRNA synthetase</fullName>
    </alternativeName>
</protein>
<evidence type="ECO:0000313" key="19">
    <source>
        <dbReference type="Proteomes" id="UP000182444"/>
    </source>
</evidence>
<dbReference type="Proteomes" id="UP000256601">
    <property type="component" value="Unassembled WGS sequence"/>
</dbReference>
<dbReference type="InterPro" id="IPR002319">
    <property type="entry name" value="Phenylalanyl-tRNA_Synthase"/>
</dbReference>
<evidence type="ECO:0000256" key="10">
    <source>
        <dbReference type="ARBA" id="ARBA00023146"/>
    </source>
</evidence>
<dbReference type="PANTHER" id="PTHR11538">
    <property type="entry name" value="PHENYLALANYL-TRNA SYNTHETASE"/>
    <property type="match status" value="1"/>
</dbReference>
<evidence type="ECO:0000256" key="2">
    <source>
        <dbReference type="ARBA" id="ARBA00008226"/>
    </source>
</evidence>
<name>A0A1D8NBR2_YARLL</name>
<dbReference type="VEuPathDB" id="FungiDB:YALI0_C18535g"/>
<dbReference type="Gene3D" id="3.30.930.10">
    <property type="entry name" value="Bira Bifunctional Protein, Domain 2"/>
    <property type="match status" value="1"/>
</dbReference>
<dbReference type="InterPro" id="IPR005121">
    <property type="entry name" value="Fdx_antiC-bd"/>
</dbReference>
<evidence type="ECO:0000256" key="6">
    <source>
        <dbReference type="ARBA" id="ARBA00022840"/>
    </source>
</evidence>
<dbReference type="NCBIfam" id="TIGR00469">
    <property type="entry name" value="pheS_mito"/>
    <property type="match status" value="1"/>
</dbReference>
<organism evidence="17 19">
    <name type="scientific">Yarrowia lipolytica</name>
    <name type="common">Candida lipolytica</name>
    <dbReference type="NCBI Taxonomy" id="4952"/>
    <lineage>
        <taxon>Eukaryota</taxon>
        <taxon>Fungi</taxon>
        <taxon>Dikarya</taxon>
        <taxon>Ascomycota</taxon>
        <taxon>Saccharomycotina</taxon>
        <taxon>Dipodascomycetes</taxon>
        <taxon>Dipodascales</taxon>
        <taxon>Dipodascales incertae sedis</taxon>
        <taxon>Yarrowia</taxon>
    </lineage>
</organism>
<evidence type="ECO:0000313" key="17">
    <source>
        <dbReference type="EMBL" id="AOW03055.1"/>
    </source>
</evidence>
<keyword evidence="8" id="KW-0809">Transit peptide</keyword>
<dbReference type="RefSeq" id="XP_501981.1">
    <property type="nucleotide sequence ID" value="XM_501981.1"/>
</dbReference>
<comment type="similarity">
    <text evidence="2">Belongs to the class-II aminoacyl-tRNA synthetase family.</text>
</comment>
<dbReference type="FunFam" id="3.30.70.380:FF:000002">
    <property type="entry name" value="phenylalanine--tRNA ligase, mitochondrial"/>
    <property type="match status" value="1"/>
</dbReference>
<evidence type="ECO:0000259" key="15">
    <source>
        <dbReference type="PROSITE" id="PS50862"/>
    </source>
</evidence>
<dbReference type="GO" id="GO:0070156">
    <property type="term" value="P:mitochondrial phenylalanyl-tRNA aminoacylation"/>
    <property type="evidence" value="ECO:0007669"/>
    <property type="project" value="EnsemblFungi"/>
</dbReference>
<dbReference type="InterPro" id="IPR004530">
    <property type="entry name" value="Phe-tRNA-synth_IIc_mito"/>
</dbReference>
<dbReference type="Pfam" id="PF03147">
    <property type="entry name" value="FDX-ACB"/>
    <property type="match status" value="1"/>
</dbReference>
<evidence type="ECO:0000256" key="9">
    <source>
        <dbReference type="ARBA" id="ARBA00023128"/>
    </source>
</evidence>
<proteinExistence type="inferred from homology"/>
<reference evidence="18 20" key="2">
    <citation type="submission" date="2018-07" db="EMBL/GenBank/DDBJ databases">
        <title>Draft Genome Assemblies for Five Robust Yarrowia lipolytica Strains Exhibiting High Lipid Production and Pentose Sugar Utilization and Sugar Alcohol Secretion from Undetoxified Lignocellulosic Biomass Hydrolysates.</title>
        <authorList>
            <consortium name="DOE Joint Genome Institute"/>
            <person name="Walker C."/>
            <person name="Ryu S."/>
            <person name="Na H."/>
            <person name="Zane M."/>
            <person name="LaButti K."/>
            <person name="Lipzen A."/>
            <person name="Haridas S."/>
            <person name="Barry K."/>
            <person name="Grigoriev I.V."/>
            <person name="Quarterman J."/>
            <person name="Slininger P."/>
            <person name="Dien B."/>
            <person name="Trinh C.T."/>
        </authorList>
    </citation>
    <scope>NUCLEOTIDE SEQUENCE [LARGE SCALE GENOMIC DNA]</scope>
    <source>
        <strain evidence="18 20">YB392</strain>
    </source>
</reference>
<comment type="catalytic activity">
    <reaction evidence="12">
        <text>tRNA(Phe) + L-phenylalanine + ATP = L-phenylalanyl-tRNA(Phe) + AMP + diphosphate + H(+)</text>
        <dbReference type="Rhea" id="RHEA:19413"/>
        <dbReference type="Rhea" id="RHEA-COMP:9668"/>
        <dbReference type="Rhea" id="RHEA-COMP:9699"/>
        <dbReference type="ChEBI" id="CHEBI:15378"/>
        <dbReference type="ChEBI" id="CHEBI:30616"/>
        <dbReference type="ChEBI" id="CHEBI:33019"/>
        <dbReference type="ChEBI" id="CHEBI:58095"/>
        <dbReference type="ChEBI" id="CHEBI:78442"/>
        <dbReference type="ChEBI" id="CHEBI:78531"/>
        <dbReference type="ChEBI" id="CHEBI:456215"/>
        <dbReference type="EC" id="6.1.1.20"/>
    </reaction>
</comment>
<dbReference type="OrthoDB" id="4457at2759"/>
<dbReference type="PANTHER" id="PTHR11538:SF41">
    <property type="entry name" value="PHENYLALANINE--TRNA LIGASE, MITOCHONDRIAL"/>
    <property type="match status" value="1"/>
</dbReference>
<dbReference type="SMART" id="SM00896">
    <property type="entry name" value="FDX-ACB"/>
    <property type="match status" value="1"/>
</dbReference>
<accession>A0A1D8NBR2</accession>
<dbReference type="SUPFAM" id="SSF55681">
    <property type="entry name" value="Class II aaRS and biotin synthetases"/>
    <property type="match status" value="1"/>
</dbReference>
<evidence type="ECO:0000256" key="3">
    <source>
        <dbReference type="ARBA" id="ARBA00012814"/>
    </source>
</evidence>
<dbReference type="InterPro" id="IPR045864">
    <property type="entry name" value="aa-tRNA-synth_II/BPL/LPL"/>
</dbReference>